<sequence length="54" mass="5916">MPSRTIGRNKGAILSQYYNRTMELRDGDRPDPPSGTSPDRPVPASEATESSRPV</sequence>
<accession>A0AAW0PRR1</accession>
<gene>
    <name evidence="2" type="ORF">WMY93_006633</name>
</gene>
<name>A0AAW0PRR1_9GOBI</name>
<feature type="region of interest" description="Disordered" evidence="1">
    <location>
        <begin position="21"/>
        <end position="54"/>
    </location>
</feature>
<reference evidence="3" key="1">
    <citation type="submission" date="2024-04" db="EMBL/GenBank/DDBJ databases">
        <title>Salinicola lusitanus LLJ914,a marine bacterium isolated from the Okinawa Trough.</title>
        <authorList>
            <person name="Li J."/>
        </authorList>
    </citation>
    <scope>NUCLEOTIDE SEQUENCE [LARGE SCALE GENOMIC DNA]</scope>
</reference>
<evidence type="ECO:0000313" key="2">
    <source>
        <dbReference type="EMBL" id="KAK7930238.1"/>
    </source>
</evidence>
<dbReference type="AlphaFoldDB" id="A0AAW0PRR1"/>
<feature type="compositionally biased region" description="Basic and acidic residues" evidence="1">
    <location>
        <begin position="22"/>
        <end position="31"/>
    </location>
</feature>
<evidence type="ECO:0000313" key="3">
    <source>
        <dbReference type="Proteomes" id="UP001460270"/>
    </source>
</evidence>
<protein>
    <submittedName>
        <fullName evidence="2">Uncharacterized protein</fullName>
    </submittedName>
</protein>
<comment type="caution">
    <text evidence="2">The sequence shown here is derived from an EMBL/GenBank/DDBJ whole genome shotgun (WGS) entry which is preliminary data.</text>
</comment>
<dbReference type="EMBL" id="JBBPFD010000004">
    <property type="protein sequence ID" value="KAK7930238.1"/>
    <property type="molecule type" value="Genomic_DNA"/>
</dbReference>
<evidence type="ECO:0000256" key="1">
    <source>
        <dbReference type="SAM" id="MobiDB-lite"/>
    </source>
</evidence>
<dbReference type="Proteomes" id="UP001460270">
    <property type="component" value="Unassembled WGS sequence"/>
</dbReference>
<keyword evidence="3" id="KW-1185">Reference proteome</keyword>
<proteinExistence type="predicted"/>
<organism evidence="2 3">
    <name type="scientific">Mugilogobius chulae</name>
    <name type="common">yellowstripe goby</name>
    <dbReference type="NCBI Taxonomy" id="88201"/>
    <lineage>
        <taxon>Eukaryota</taxon>
        <taxon>Metazoa</taxon>
        <taxon>Chordata</taxon>
        <taxon>Craniata</taxon>
        <taxon>Vertebrata</taxon>
        <taxon>Euteleostomi</taxon>
        <taxon>Actinopterygii</taxon>
        <taxon>Neopterygii</taxon>
        <taxon>Teleostei</taxon>
        <taxon>Neoteleostei</taxon>
        <taxon>Acanthomorphata</taxon>
        <taxon>Gobiaria</taxon>
        <taxon>Gobiiformes</taxon>
        <taxon>Gobioidei</taxon>
        <taxon>Gobiidae</taxon>
        <taxon>Gobionellinae</taxon>
        <taxon>Mugilogobius</taxon>
    </lineage>
</organism>